<evidence type="ECO:0000313" key="2">
    <source>
        <dbReference type="EMBL" id="KAL3816208.1"/>
    </source>
</evidence>
<keyword evidence="3" id="KW-1185">Reference proteome</keyword>
<dbReference type="AlphaFoldDB" id="A0ABD3RVH1"/>
<organism evidence="2 3">
    <name type="scientific">Cyclostephanos tholiformis</name>
    <dbReference type="NCBI Taxonomy" id="382380"/>
    <lineage>
        <taxon>Eukaryota</taxon>
        <taxon>Sar</taxon>
        <taxon>Stramenopiles</taxon>
        <taxon>Ochrophyta</taxon>
        <taxon>Bacillariophyta</taxon>
        <taxon>Coscinodiscophyceae</taxon>
        <taxon>Thalassiosirophycidae</taxon>
        <taxon>Stephanodiscales</taxon>
        <taxon>Stephanodiscaceae</taxon>
        <taxon>Cyclostephanos</taxon>
    </lineage>
</organism>
<dbReference type="Proteomes" id="UP001530377">
    <property type="component" value="Unassembled WGS sequence"/>
</dbReference>
<proteinExistence type="predicted"/>
<dbReference type="EMBL" id="JALLPB020000160">
    <property type="protein sequence ID" value="KAL3816208.1"/>
    <property type="molecule type" value="Genomic_DNA"/>
</dbReference>
<comment type="caution">
    <text evidence="2">The sequence shown here is derived from an EMBL/GenBank/DDBJ whole genome shotgun (WGS) entry which is preliminary data.</text>
</comment>
<name>A0ABD3RVH1_9STRA</name>
<feature type="chain" id="PRO_5044895617" evidence="1">
    <location>
        <begin position="22"/>
        <end position="274"/>
    </location>
</feature>
<evidence type="ECO:0000256" key="1">
    <source>
        <dbReference type="SAM" id="SignalP"/>
    </source>
</evidence>
<protein>
    <submittedName>
        <fullName evidence="2">Uncharacterized protein</fullName>
    </submittedName>
</protein>
<reference evidence="2 3" key="1">
    <citation type="submission" date="2024-10" db="EMBL/GenBank/DDBJ databases">
        <title>Updated reference genomes for cyclostephanoid diatoms.</title>
        <authorList>
            <person name="Roberts W.R."/>
            <person name="Alverson A.J."/>
        </authorList>
    </citation>
    <scope>NUCLEOTIDE SEQUENCE [LARGE SCALE GENOMIC DNA]</scope>
    <source>
        <strain evidence="2 3">AJA228-03</strain>
    </source>
</reference>
<keyword evidence="1" id="KW-0732">Signal</keyword>
<sequence length="274" mass="29681">MLRFIASFFLLLSSTTTTALAATSATAVLGVQSLEVLGHDVVDEETTNKAARLMKNREDIDVQSTYHEEDIGETGNVPEDHAARLVRNRGPITAKVTATGTRRVPGNGSGSGSGDSVSRFSLVAWKFAGDDGLVRGIMEEEVRTSSPDDDGYNRRGLTIDVDCMKRDGKVAIVGGEVRDDDGHKSRAYVRVVDSDGDGYDYISNVYLDDDVSTAKLGCRAPLVEENLSRGYDDSVDDVVGSIVSVCSKHGDWEGCLRKRARIEEAMARVDRAIE</sequence>
<feature type="signal peptide" evidence="1">
    <location>
        <begin position="1"/>
        <end position="21"/>
    </location>
</feature>
<gene>
    <name evidence="2" type="ORF">ACHAXA_001264</name>
</gene>
<evidence type="ECO:0000313" key="3">
    <source>
        <dbReference type="Proteomes" id="UP001530377"/>
    </source>
</evidence>
<accession>A0ABD3RVH1</accession>